<sequence length="334" mass="37360">MVRDVLARPLRDLRISVTDRCNFRCSYCMPREVFNEDYPYLAREEILSFEELDHLVASLIPLGIEKVRLTGGEPLLRRDFVKLVEKISAHDVEVAVTTNGVLLESQAEALADAGLDRVTVSLDALDNETFQKMTDSDVDVSVILAGIDAAIAAGLTPVKVNAVVRRGVNEHAIQDLVNYFRGTGVIVRFIEYMDVGSSNSWRLEEVISAKEMRDILLEKIDLMVIPPQDASHVAKLWQTTEGDKIGFITSISEPFCGDCSRGRISSEGKFYNCLFAENGFNLKPYLRAKATSSEIQELVSSVWTKRSDRYSELRSEPEIEGRIRLPVEMSHIGG</sequence>
<dbReference type="InterPro" id="IPR040064">
    <property type="entry name" value="MoaA-like"/>
</dbReference>
<evidence type="ECO:0000256" key="8">
    <source>
        <dbReference type="ARBA" id="ARBA00023014"/>
    </source>
</evidence>
<accession>A0A075GCB3</accession>
<evidence type="ECO:0000259" key="13">
    <source>
        <dbReference type="PROSITE" id="PS51918"/>
    </source>
</evidence>
<dbReference type="UniPathway" id="UPA00344"/>
<reference evidence="14" key="1">
    <citation type="journal article" date="2014" name="Genome Biol. Evol.">
        <title>Pangenome evidence for extensive interdomain horizontal transfer affecting lineage core and shell genes in uncultured planktonic thaumarchaeota and euryarchaeota.</title>
        <authorList>
            <person name="Deschamps P."/>
            <person name="Zivanovic Y."/>
            <person name="Moreira D."/>
            <person name="Rodriguez-Valera F."/>
            <person name="Lopez-Garcia P."/>
        </authorList>
    </citation>
    <scope>NUCLEOTIDE SEQUENCE</scope>
</reference>
<dbReference type="PANTHER" id="PTHR22960">
    <property type="entry name" value="MOLYBDOPTERIN COFACTOR SYNTHESIS PROTEIN A"/>
    <property type="match status" value="1"/>
</dbReference>
<keyword evidence="9" id="KW-0342">GTP-binding</keyword>
<dbReference type="PROSITE" id="PS51918">
    <property type="entry name" value="RADICAL_SAM"/>
    <property type="match status" value="1"/>
</dbReference>
<name>A0A075GCB3_9EURY</name>
<organism evidence="14">
    <name type="scientific">uncultured marine group II/III euryarchaeote KM3_144_H10</name>
    <dbReference type="NCBI Taxonomy" id="1457880"/>
    <lineage>
        <taxon>Archaea</taxon>
        <taxon>Methanobacteriati</taxon>
        <taxon>Methanobacteriota</taxon>
        <taxon>environmental samples</taxon>
    </lineage>
</organism>
<evidence type="ECO:0000256" key="2">
    <source>
        <dbReference type="ARBA" id="ARBA00012167"/>
    </source>
</evidence>
<dbReference type="SFLD" id="SFLDG01383">
    <property type="entry name" value="cyclic_pyranopterin_phosphate"/>
    <property type="match status" value="1"/>
</dbReference>
<keyword evidence="7" id="KW-0408">Iron</keyword>
<evidence type="ECO:0000256" key="5">
    <source>
        <dbReference type="ARBA" id="ARBA00022723"/>
    </source>
</evidence>
<keyword evidence="11" id="KW-0456">Lyase</keyword>
<feature type="domain" description="Radical SAM core" evidence="13">
    <location>
        <begin position="5"/>
        <end position="226"/>
    </location>
</feature>
<dbReference type="CDD" id="cd21117">
    <property type="entry name" value="Twitch_MoaA"/>
    <property type="match status" value="1"/>
</dbReference>
<dbReference type="GO" id="GO:0005525">
    <property type="term" value="F:GTP binding"/>
    <property type="evidence" value="ECO:0007669"/>
    <property type="project" value="UniProtKB-KW"/>
</dbReference>
<keyword evidence="8" id="KW-0411">Iron-sulfur</keyword>
<evidence type="ECO:0000256" key="6">
    <source>
        <dbReference type="ARBA" id="ARBA00022741"/>
    </source>
</evidence>
<dbReference type="InterPro" id="IPR010505">
    <property type="entry name" value="MoaA_twitch"/>
</dbReference>
<protein>
    <recommendedName>
        <fullName evidence="2">GTP 3',8-cyclase</fullName>
        <ecNumber evidence="2">4.1.99.22</ecNumber>
    </recommendedName>
</protein>
<dbReference type="GO" id="GO:0051539">
    <property type="term" value="F:4 iron, 4 sulfur cluster binding"/>
    <property type="evidence" value="ECO:0007669"/>
    <property type="project" value="UniProtKB-KW"/>
</dbReference>
<keyword evidence="4" id="KW-0949">S-adenosyl-L-methionine</keyword>
<dbReference type="AlphaFoldDB" id="A0A075GCB3"/>
<dbReference type="InterPro" id="IPR013785">
    <property type="entry name" value="Aldolase_TIM"/>
</dbReference>
<dbReference type="InterPro" id="IPR007197">
    <property type="entry name" value="rSAM"/>
</dbReference>
<keyword evidence="10" id="KW-0501">Molybdenum cofactor biosynthesis</keyword>
<dbReference type="PROSITE" id="PS01305">
    <property type="entry name" value="MOAA_NIFB_PQQE"/>
    <property type="match status" value="1"/>
</dbReference>
<dbReference type="GO" id="GO:0061798">
    <property type="term" value="F:GTP 3',8'-cyclase activity"/>
    <property type="evidence" value="ECO:0007669"/>
    <property type="project" value="UniProtKB-EC"/>
</dbReference>
<dbReference type="InterPro" id="IPR058240">
    <property type="entry name" value="rSAM_sf"/>
</dbReference>
<dbReference type="InterPro" id="IPR006638">
    <property type="entry name" value="Elp3/MiaA/NifB-like_rSAM"/>
</dbReference>
<evidence type="ECO:0000256" key="9">
    <source>
        <dbReference type="ARBA" id="ARBA00023134"/>
    </source>
</evidence>
<evidence type="ECO:0000256" key="3">
    <source>
        <dbReference type="ARBA" id="ARBA00022485"/>
    </source>
</evidence>
<comment type="catalytic activity">
    <reaction evidence="12">
        <text>GTP + AH2 + S-adenosyl-L-methionine = (8S)-3',8-cyclo-7,8-dihydroguanosine 5'-triphosphate + 5'-deoxyadenosine + L-methionine + A + H(+)</text>
        <dbReference type="Rhea" id="RHEA:49576"/>
        <dbReference type="ChEBI" id="CHEBI:13193"/>
        <dbReference type="ChEBI" id="CHEBI:15378"/>
        <dbReference type="ChEBI" id="CHEBI:17319"/>
        <dbReference type="ChEBI" id="CHEBI:17499"/>
        <dbReference type="ChEBI" id="CHEBI:37565"/>
        <dbReference type="ChEBI" id="CHEBI:57844"/>
        <dbReference type="ChEBI" id="CHEBI:59789"/>
        <dbReference type="ChEBI" id="CHEBI:131766"/>
        <dbReference type="EC" id="4.1.99.22"/>
    </reaction>
</comment>
<proteinExistence type="inferred from homology"/>
<dbReference type="InterPro" id="IPR050105">
    <property type="entry name" value="MoCo_biosynth_MoaA/MoaC"/>
</dbReference>
<dbReference type="GO" id="GO:0006777">
    <property type="term" value="P:Mo-molybdopterin cofactor biosynthetic process"/>
    <property type="evidence" value="ECO:0007669"/>
    <property type="project" value="UniProtKB-KW"/>
</dbReference>
<dbReference type="NCBIfam" id="TIGR02666">
    <property type="entry name" value="moaA"/>
    <property type="match status" value="1"/>
</dbReference>
<dbReference type="InterPro" id="IPR000385">
    <property type="entry name" value="MoaA_NifB_PqqE_Fe-S-bd_CS"/>
</dbReference>
<dbReference type="Pfam" id="PF04055">
    <property type="entry name" value="Radical_SAM"/>
    <property type="match status" value="1"/>
</dbReference>
<dbReference type="GO" id="GO:0061799">
    <property type="term" value="F:cyclic pyranopterin monophosphate synthase activity"/>
    <property type="evidence" value="ECO:0007669"/>
    <property type="project" value="TreeGrafter"/>
</dbReference>
<gene>
    <name evidence="14" type="primary">MOCS1</name>
    <name evidence="14" type="synonym">moaA</name>
</gene>
<dbReference type="SMART" id="SM00729">
    <property type="entry name" value="Elp3"/>
    <property type="match status" value="1"/>
</dbReference>
<evidence type="ECO:0000256" key="11">
    <source>
        <dbReference type="ARBA" id="ARBA00023239"/>
    </source>
</evidence>
<dbReference type="EMBL" id="KF900616">
    <property type="protein sequence ID" value="AIF01279.1"/>
    <property type="molecule type" value="Genomic_DNA"/>
</dbReference>
<keyword evidence="5" id="KW-0479">Metal-binding</keyword>
<dbReference type="GO" id="GO:0046872">
    <property type="term" value="F:metal ion binding"/>
    <property type="evidence" value="ECO:0007669"/>
    <property type="project" value="UniProtKB-KW"/>
</dbReference>
<dbReference type="SFLD" id="SFLDS00029">
    <property type="entry name" value="Radical_SAM"/>
    <property type="match status" value="1"/>
</dbReference>
<dbReference type="Gene3D" id="3.20.20.70">
    <property type="entry name" value="Aldolase class I"/>
    <property type="match status" value="1"/>
</dbReference>
<evidence type="ECO:0000256" key="10">
    <source>
        <dbReference type="ARBA" id="ARBA00023150"/>
    </source>
</evidence>
<dbReference type="SUPFAM" id="SSF102114">
    <property type="entry name" value="Radical SAM enzymes"/>
    <property type="match status" value="1"/>
</dbReference>
<dbReference type="SFLD" id="SFLDG01067">
    <property type="entry name" value="SPASM/twitch_domain_containing"/>
    <property type="match status" value="1"/>
</dbReference>
<comment type="cofactor">
    <cofactor evidence="1">
        <name>[4Fe-4S] cluster</name>
        <dbReference type="ChEBI" id="CHEBI:49883"/>
    </cofactor>
</comment>
<dbReference type="Pfam" id="PF06463">
    <property type="entry name" value="Mob_synth_C"/>
    <property type="match status" value="1"/>
</dbReference>
<keyword evidence="6" id="KW-0547">Nucleotide-binding</keyword>
<dbReference type="EC" id="4.1.99.22" evidence="2"/>
<keyword evidence="3" id="KW-0004">4Fe-4S</keyword>
<evidence type="ECO:0000256" key="7">
    <source>
        <dbReference type="ARBA" id="ARBA00023004"/>
    </source>
</evidence>
<dbReference type="PANTHER" id="PTHR22960:SF0">
    <property type="entry name" value="MOLYBDENUM COFACTOR BIOSYNTHESIS PROTEIN 1"/>
    <property type="match status" value="1"/>
</dbReference>
<evidence type="ECO:0000256" key="12">
    <source>
        <dbReference type="ARBA" id="ARBA00048697"/>
    </source>
</evidence>
<evidence type="ECO:0000256" key="1">
    <source>
        <dbReference type="ARBA" id="ARBA00001966"/>
    </source>
</evidence>
<evidence type="ECO:0000313" key="14">
    <source>
        <dbReference type="EMBL" id="AIF01279.1"/>
    </source>
</evidence>
<dbReference type="HAMAP" id="MF_01225_B">
    <property type="entry name" value="MoaA_B"/>
    <property type="match status" value="1"/>
</dbReference>
<dbReference type="InterPro" id="IPR013483">
    <property type="entry name" value="MoaA"/>
</dbReference>
<evidence type="ECO:0000256" key="4">
    <source>
        <dbReference type="ARBA" id="ARBA00022691"/>
    </source>
</evidence>
<dbReference type="SFLD" id="SFLDG01386">
    <property type="entry name" value="main_SPASM_domain-containing"/>
    <property type="match status" value="1"/>
</dbReference>
<dbReference type="CDD" id="cd01335">
    <property type="entry name" value="Radical_SAM"/>
    <property type="match status" value="1"/>
</dbReference>